<organism evidence="10">
    <name type="scientific">hydrothermal vent metagenome</name>
    <dbReference type="NCBI Taxonomy" id="652676"/>
    <lineage>
        <taxon>unclassified sequences</taxon>
        <taxon>metagenomes</taxon>
        <taxon>ecological metagenomes</taxon>
    </lineage>
</organism>
<dbReference type="InterPro" id="IPR027417">
    <property type="entry name" value="P-loop_NTPase"/>
</dbReference>
<evidence type="ECO:0000313" key="10">
    <source>
        <dbReference type="EMBL" id="VAX37361.1"/>
    </source>
</evidence>
<keyword evidence="4" id="KW-0547">Nucleotide-binding</keyword>
<gene>
    <name evidence="10" type="ORF">MNBD_UNCLBAC01-891</name>
</gene>
<dbReference type="PANTHER" id="PTHR32309">
    <property type="entry name" value="TYROSINE-PROTEIN KINASE"/>
    <property type="match status" value="1"/>
</dbReference>
<dbReference type="InterPro" id="IPR025669">
    <property type="entry name" value="AAA_dom"/>
</dbReference>
<evidence type="ECO:0000256" key="5">
    <source>
        <dbReference type="ARBA" id="ARBA00022777"/>
    </source>
</evidence>
<evidence type="ECO:0000256" key="3">
    <source>
        <dbReference type="ARBA" id="ARBA00022679"/>
    </source>
</evidence>
<comment type="similarity">
    <text evidence="1">Belongs to the CpsD/CapB family.</text>
</comment>
<dbReference type="GO" id="GO:0005524">
    <property type="term" value="F:ATP binding"/>
    <property type="evidence" value="ECO:0007669"/>
    <property type="project" value="UniProtKB-KW"/>
</dbReference>
<evidence type="ECO:0000256" key="1">
    <source>
        <dbReference type="ARBA" id="ARBA00007316"/>
    </source>
</evidence>
<dbReference type="CDD" id="cd05387">
    <property type="entry name" value="BY-kinase"/>
    <property type="match status" value="1"/>
</dbReference>
<reference evidence="10" key="1">
    <citation type="submission" date="2018-06" db="EMBL/GenBank/DDBJ databases">
        <authorList>
            <person name="Zhirakovskaya E."/>
        </authorList>
    </citation>
    <scope>NUCLEOTIDE SEQUENCE</scope>
</reference>
<dbReference type="Pfam" id="PF13614">
    <property type="entry name" value="AAA_31"/>
    <property type="match status" value="1"/>
</dbReference>
<dbReference type="InterPro" id="IPR050445">
    <property type="entry name" value="Bact_polysacc_biosynth/exp"/>
</dbReference>
<dbReference type="GO" id="GO:0004715">
    <property type="term" value="F:non-membrane spanning protein tyrosine kinase activity"/>
    <property type="evidence" value="ECO:0007669"/>
    <property type="project" value="UniProtKB-EC"/>
</dbReference>
<keyword evidence="5 10" id="KW-0418">Kinase</keyword>
<dbReference type="EMBL" id="UOGJ01000127">
    <property type="protein sequence ID" value="VAX37361.1"/>
    <property type="molecule type" value="Genomic_DNA"/>
</dbReference>
<feature type="domain" description="AAA" evidence="9">
    <location>
        <begin position="77"/>
        <end position="220"/>
    </location>
</feature>
<keyword evidence="7" id="KW-0829">Tyrosine-protein kinase</keyword>
<evidence type="ECO:0000256" key="6">
    <source>
        <dbReference type="ARBA" id="ARBA00022840"/>
    </source>
</evidence>
<sequence length="261" mass="29283">MGKITSALKKAAEERINRIDKITKIQERDQMVIKKIGESNVDPRIVTYFDPKALITEQYKILRTNILSLNKSKPPKTIVITSSLHSEGKTITSLNLAVALSQAIHKPKVLLVDADMRKGRIERYLGVDQKEGLSDILSGQKNIEDVVFHLDTENLTFISSGEVPENPAELLSSNKMKQFLSQTRAQFDFVIIDTPPIIAVTDSGIIGAQADGIIMVVQAGRTQRGIVRRAQELLYQSHSKVLGQVLTNIEYHLPEYIYRYL</sequence>
<evidence type="ECO:0000256" key="2">
    <source>
        <dbReference type="ARBA" id="ARBA00011903"/>
    </source>
</evidence>
<protein>
    <recommendedName>
        <fullName evidence="2">non-specific protein-tyrosine kinase</fullName>
        <ecNumber evidence="2">2.7.10.2</ecNumber>
    </recommendedName>
</protein>
<dbReference type="PANTHER" id="PTHR32309:SF13">
    <property type="entry name" value="FERRIC ENTEROBACTIN TRANSPORT PROTEIN FEPE"/>
    <property type="match status" value="1"/>
</dbReference>
<dbReference type="AlphaFoldDB" id="A0A3B1DET2"/>
<dbReference type="GO" id="GO:0005886">
    <property type="term" value="C:plasma membrane"/>
    <property type="evidence" value="ECO:0007669"/>
    <property type="project" value="TreeGrafter"/>
</dbReference>
<accession>A0A3B1DET2</accession>
<evidence type="ECO:0000256" key="7">
    <source>
        <dbReference type="ARBA" id="ARBA00023137"/>
    </source>
</evidence>
<dbReference type="Gene3D" id="3.40.50.300">
    <property type="entry name" value="P-loop containing nucleotide triphosphate hydrolases"/>
    <property type="match status" value="1"/>
</dbReference>
<evidence type="ECO:0000256" key="4">
    <source>
        <dbReference type="ARBA" id="ARBA00022741"/>
    </source>
</evidence>
<evidence type="ECO:0000256" key="8">
    <source>
        <dbReference type="ARBA" id="ARBA00051245"/>
    </source>
</evidence>
<keyword evidence="3 10" id="KW-0808">Transferase</keyword>
<dbReference type="SUPFAM" id="SSF52540">
    <property type="entry name" value="P-loop containing nucleoside triphosphate hydrolases"/>
    <property type="match status" value="1"/>
</dbReference>
<name>A0A3B1DET2_9ZZZZ</name>
<proteinExistence type="inferred from homology"/>
<evidence type="ECO:0000259" key="9">
    <source>
        <dbReference type="Pfam" id="PF13614"/>
    </source>
</evidence>
<dbReference type="InterPro" id="IPR005702">
    <property type="entry name" value="Wzc-like_C"/>
</dbReference>
<dbReference type="NCBIfam" id="TIGR01007">
    <property type="entry name" value="eps_fam"/>
    <property type="match status" value="1"/>
</dbReference>
<comment type="catalytic activity">
    <reaction evidence="8">
        <text>L-tyrosyl-[protein] + ATP = O-phospho-L-tyrosyl-[protein] + ADP + H(+)</text>
        <dbReference type="Rhea" id="RHEA:10596"/>
        <dbReference type="Rhea" id="RHEA-COMP:10136"/>
        <dbReference type="Rhea" id="RHEA-COMP:20101"/>
        <dbReference type="ChEBI" id="CHEBI:15378"/>
        <dbReference type="ChEBI" id="CHEBI:30616"/>
        <dbReference type="ChEBI" id="CHEBI:46858"/>
        <dbReference type="ChEBI" id="CHEBI:61978"/>
        <dbReference type="ChEBI" id="CHEBI:456216"/>
        <dbReference type="EC" id="2.7.10.2"/>
    </reaction>
</comment>
<keyword evidence="6" id="KW-0067">ATP-binding</keyword>
<dbReference type="EC" id="2.7.10.2" evidence="2"/>